<keyword evidence="2" id="KW-0418">Kinase</keyword>
<keyword evidence="4" id="KW-1133">Transmembrane helix</keyword>
<evidence type="ECO:0000256" key="4">
    <source>
        <dbReference type="SAM" id="Phobius"/>
    </source>
</evidence>
<dbReference type="NCBIfam" id="NF047322">
    <property type="entry name" value="HK_morpho_MacS"/>
    <property type="match status" value="1"/>
</dbReference>
<dbReference type="GO" id="GO:0000160">
    <property type="term" value="P:phosphorelay signal transduction system"/>
    <property type="evidence" value="ECO:0007669"/>
    <property type="project" value="UniProtKB-KW"/>
</dbReference>
<dbReference type="GO" id="GO:0016301">
    <property type="term" value="F:kinase activity"/>
    <property type="evidence" value="ECO:0007669"/>
    <property type="project" value="UniProtKB-KW"/>
</dbReference>
<keyword evidence="8" id="KW-1185">Reference proteome</keyword>
<evidence type="ECO:0000313" key="8">
    <source>
        <dbReference type="Proteomes" id="UP000675781"/>
    </source>
</evidence>
<evidence type="ECO:0000259" key="5">
    <source>
        <dbReference type="Pfam" id="PF02518"/>
    </source>
</evidence>
<dbReference type="PANTHER" id="PTHR24421">
    <property type="entry name" value="NITRATE/NITRITE SENSOR PROTEIN NARX-RELATED"/>
    <property type="match status" value="1"/>
</dbReference>
<organism evidence="7 8">
    <name type="scientific">Actinospica durhamensis</name>
    <dbReference type="NCBI Taxonomy" id="1508375"/>
    <lineage>
        <taxon>Bacteria</taxon>
        <taxon>Bacillati</taxon>
        <taxon>Actinomycetota</taxon>
        <taxon>Actinomycetes</taxon>
        <taxon>Catenulisporales</taxon>
        <taxon>Actinospicaceae</taxon>
        <taxon>Actinospica</taxon>
    </lineage>
</organism>
<protein>
    <submittedName>
        <fullName evidence="7">ATP-binding protein</fullName>
    </submittedName>
</protein>
<sequence>MADDVHPRRTTDYLMPLWRAVAVFRVAALVYAVITVSEDFPHYRHPNGGWLVLGVMTLWTAVTVLRYPPGPRAQLLPSADLAVTALCVLSTAWIETPTRLAAGAPPMAVMWMGGPVLAWAVSHGRRAGLVAGAVVAACNLAIHVPLSAYSLAQLTFAPGLLLLLGAAVGHLARLAVEAQASIERGARVEAAARERERLARAVHDSVLQVLTQVAKQGIAAGGEAAELGRLAGEQEAALRALIGTSAVDLADAGDGQADLRALIAPLGNALVSVAAPATAVPLPARVAEEVSLAVRAALENVHRHAGSQARAWILIEDEADAVSVIVRDDGPGFAPERLADAARLGRLGVAQSILGRLRDLGGEADVRAWPGEGTEVRLRVPRGTGAG</sequence>
<accession>A0A941ITB1</accession>
<dbReference type="InterPro" id="IPR036890">
    <property type="entry name" value="HATPase_C_sf"/>
</dbReference>
<gene>
    <name evidence="7" type="ORF">KDL01_21170</name>
</gene>
<comment type="caution">
    <text evidence="7">The sequence shown here is derived from an EMBL/GenBank/DDBJ whole genome shotgun (WGS) entry which is preliminary data.</text>
</comment>
<feature type="domain" description="DUF5931" evidence="6">
    <location>
        <begin position="15"/>
        <end position="175"/>
    </location>
</feature>
<keyword evidence="1" id="KW-0808">Transferase</keyword>
<proteinExistence type="predicted"/>
<dbReference type="InterPro" id="IPR003594">
    <property type="entry name" value="HATPase_dom"/>
</dbReference>
<feature type="transmembrane region" description="Helical" evidence="4">
    <location>
        <begin position="128"/>
        <end position="149"/>
    </location>
</feature>
<dbReference type="SUPFAM" id="SSF55874">
    <property type="entry name" value="ATPase domain of HSP90 chaperone/DNA topoisomerase II/histidine kinase"/>
    <property type="match status" value="1"/>
</dbReference>
<dbReference type="GO" id="GO:0005524">
    <property type="term" value="F:ATP binding"/>
    <property type="evidence" value="ECO:0007669"/>
    <property type="project" value="UniProtKB-KW"/>
</dbReference>
<dbReference type="Gene3D" id="3.30.565.10">
    <property type="entry name" value="Histidine kinase-like ATPase, C-terminal domain"/>
    <property type="match status" value="1"/>
</dbReference>
<dbReference type="RefSeq" id="WP_212530289.1">
    <property type="nucleotide sequence ID" value="NZ_JAGSOG010000110.1"/>
</dbReference>
<feature type="domain" description="Histidine kinase/HSP90-like ATPase" evidence="5">
    <location>
        <begin position="290"/>
        <end position="382"/>
    </location>
</feature>
<dbReference type="AlphaFoldDB" id="A0A941ITB1"/>
<feature type="transmembrane region" description="Helical" evidence="4">
    <location>
        <begin position="17"/>
        <end position="36"/>
    </location>
</feature>
<dbReference type="Pfam" id="PF19354">
    <property type="entry name" value="DUF5931"/>
    <property type="match status" value="1"/>
</dbReference>
<reference evidence="7" key="1">
    <citation type="submission" date="2021-04" db="EMBL/GenBank/DDBJ databases">
        <title>Genome based classification of Actinospica acidithermotolerans sp. nov., an actinobacterium isolated from an Indonesian hot spring.</title>
        <authorList>
            <person name="Kusuma A.B."/>
            <person name="Putra K.E."/>
            <person name="Nafisah S."/>
            <person name="Loh J."/>
            <person name="Nouioui I."/>
            <person name="Goodfellow M."/>
        </authorList>
    </citation>
    <scope>NUCLEOTIDE SEQUENCE</scope>
    <source>
        <strain evidence="7">CSCA 57</strain>
    </source>
</reference>
<evidence type="ECO:0000313" key="7">
    <source>
        <dbReference type="EMBL" id="MBR7835798.1"/>
    </source>
</evidence>
<feature type="transmembrane region" description="Helical" evidence="4">
    <location>
        <begin position="155"/>
        <end position="176"/>
    </location>
</feature>
<feature type="transmembrane region" description="Helical" evidence="4">
    <location>
        <begin position="48"/>
        <end position="68"/>
    </location>
</feature>
<evidence type="ECO:0000256" key="3">
    <source>
        <dbReference type="ARBA" id="ARBA00023012"/>
    </source>
</evidence>
<keyword evidence="7" id="KW-0067">ATP-binding</keyword>
<evidence type="ECO:0000256" key="2">
    <source>
        <dbReference type="ARBA" id="ARBA00022777"/>
    </source>
</evidence>
<keyword evidence="7" id="KW-0547">Nucleotide-binding</keyword>
<dbReference type="PANTHER" id="PTHR24421:SF61">
    <property type="entry name" value="OXYGEN SENSOR HISTIDINE KINASE NREB"/>
    <property type="match status" value="1"/>
</dbReference>
<keyword evidence="4" id="KW-0812">Transmembrane</keyword>
<keyword evidence="4" id="KW-0472">Membrane</keyword>
<dbReference type="EMBL" id="JAGSOG010000110">
    <property type="protein sequence ID" value="MBR7835798.1"/>
    <property type="molecule type" value="Genomic_DNA"/>
</dbReference>
<name>A0A941ITB1_9ACTN</name>
<dbReference type="InterPro" id="IPR045975">
    <property type="entry name" value="DUF5931"/>
</dbReference>
<feature type="transmembrane region" description="Helical" evidence="4">
    <location>
        <begin position="100"/>
        <end position="121"/>
    </location>
</feature>
<dbReference type="InterPro" id="IPR050482">
    <property type="entry name" value="Sensor_HK_TwoCompSys"/>
</dbReference>
<dbReference type="Pfam" id="PF02518">
    <property type="entry name" value="HATPase_c"/>
    <property type="match status" value="1"/>
</dbReference>
<evidence type="ECO:0000259" key="6">
    <source>
        <dbReference type="Pfam" id="PF19354"/>
    </source>
</evidence>
<dbReference type="Proteomes" id="UP000675781">
    <property type="component" value="Unassembled WGS sequence"/>
</dbReference>
<keyword evidence="3" id="KW-0902">Two-component regulatory system</keyword>
<evidence type="ECO:0000256" key="1">
    <source>
        <dbReference type="ARBA" id="ARBA00022679"/>
    </source>
</evidence>